<dbReference type="EMBL" id="BGPR01000305">
    <property type="protein sequence ID" value="GBM11849.1"/>
    <property type="molecule type" value="Genomic_DNA"/>
</dbReference>
<name>A0A4Y2D6E6_ARAVE</name>
<keyword evidence="2" id="KW-1185">Reference proteome</keyword>
<dbReference type="Proteomes" id="UP000499080">
    <property type="component" value="Unassembled WGS sequence"/>
</dbReference>
<accession>A0A4Y2D6E6</accession>
<comment type="caution">
    <text evidence="1">The sequence shown here is derived from an EMBL/GenBank/DDBJ whole genome shotgun (WGS) entry which is preliminary data.</text>
</comment>
<evidence type="ECO:0000313" key="1">
    <source>
        <dbReference type="EMBL" id="GBM11849.1"/>
    </source>
</evidence>
<organism evidence="1 2">
    <name type="scientific">Araneus ventricosus</name>
    <name type="common">Orbweaver spider</name>
    <name type="synonym">Epeira ventricosa</name>
    <dbReference type="NCBI Taxonomy" id="182803"/>
    <lineage>
        <taxon>Eukaryota</taxon>
        <taxon>Metazoa</taxon>
        <taxon>Ecdysozoa</taxon>
        <taxon>Arthropoda</taxon>
        <taxon>Chelicerata</taxon>
        <taxon>Arachnida</taxon>
        <taxon>Araneae</taxon>
        <taxon>Araneomorphae</taxon>
        <taxon>Entelegynae</taxon>
        <taxon>Araneoidea</taxon>
        <taxon>Araneidae</taxon>
        <taxon>Araneus</taxon>
    </lineage>
</organism>
<sequence>MKPFDFQYGRKQEIDSEKEEKEILMGESEDEDFGSFQQKMEKIIYLESYMAGFSINMLDLINNVGGTRMKAHYSYVFGIQGVVGGELDMTGLRTTILFWW</sequence>
<reference evidence="1 2" key="1">
    <citation type="journal article" date="2019" name="Sci. Rep.">
        <title>Orb-weaving spider Araneus ventricosus genome elucidates the spidroin gene catalogue.</title>
        <authorList>
            <person name="Kono N."/>
            <person name="Nakamura H."/>
            <person name="Ohtoshi R."/>
            <person name="Moran D.A.P."/>
            <person name="Shinohara A."/>
            <person name="Yoshida Y."/>
            <person name="Fujiwara M."/>
            <person name="Mori M."/>
            <person name="Tomita M."/>
            <person name="Arakawa K."/>
        </authorList>
    </citation>
    <scope>NUCLEOTIDE SEQUENCE [LARGE SCALE GENOMIC DNA]</scope>
</reference>
<evidence type="ECO:0000313" key="2">
    <source>
        <dbReference type="Proteomes" id="UP000499080"/>
    </source>
</evidence>
<proteinExistence type="predicted"/>
<protein>
    <submittedName>
        <fullName evidence="1">Uncharacterized protein</fullName>
    </submittedName>
</protein>
<dbReference type="OrthoDB" id="6758798at2759"/>
<gene>
    <name evidence="1" type="ORF">AVEN_26775_1</name>
</gene>
<dbReference type="AlphaFoldDB" id="A0A4Y2D6E6"/>